<organism evidence="2 3">
    <name type="scientific">Hydnum rufescens UP504</name>
    <dbReference type="NCBI Taxonomy" id="1448309"/>
    <lineage>
        <taxon>Eukaryota</taxon>
        <taxon>Fungi</taxon>
        <taxon>Dikarya</taxon>
        <taxon>Basidiomycota</taxon>
        <taxon>Agaricomycotina</taxon>
        <taxon>Agaricomycetes</taxon>
        <taxon>Cantharellales</taxon>
        <taxon>Hydnaceae</taxon>
        <taxon>Hydnum</taxon>
    </lineage>
</organism>
<feature type="compositionally biased region" description="Basic and acidic residues" evidence="1">
    <location>
        <begin position="59"/>
        <end position="77"/>
    </location>
</feature>
<feature type="region of interest" description="Disordered" evidence="1">
    <location>
        <begin position="22"/>
        <end position="113"/>
    </location>
</feature>
<accession>A0A9P6AYA7</accession>
<feature type="compositionally biased region" description="Pro residues" evidence="1">
    <location>
        <begin position="78"/>
        <end position="90"/>
    </location>
</feature>
<dbReference type="EMBL" id="MU128964">
    <property type="protein sequence ID" value="KAF9514100.1"/>
    <property type="molecule type" value="Genomic_DNA"/>
</dbReference>
<protein>
    <submittedName>
        <fullName evidence="2">Uncharacterized protein</fullName>
    </submittedName>
</protein>
<keyword evidence="3" id="KW-1185">Reference proteome</keyword>
<reference evidence="2" key="1">
    <citation type="journal article" date="2020" name="Nat. Commun.">
        <title>Large-scale genome sequencing of mycorrhizal fungi provides insights into the early evolution of symbiotic traits.</title>
        <authorList>
            <person name="Miyauchi S."/>
            <person name="Kiss E."/>
            <person name="Kuo A."/>
            <person name="Drula E."/>
            <person name="Kohler A."/>
            <person name="Sanchez-Garcia M."/>
            <person name="Morin E."/>
            <person name="Andreopoulos B."/>
            <person name="Barry K.W."/>
            <person name="Bonito G."/>
            <person name="Buee M."/>
            <person name="Carver A."/>
            <person name="Chen C."/>
            <person name="Cichocki N."/>
            <person name="Clum A."/>
            <person name="Culley D."/>
            <person name="Crous P.W."/>
            <person name="Fauchery L."/>
            <person name="Girlanda M."/>
            <person name="Hayes R.D."/>
            <person name="Keri Z."/>
            <person name="LaButti K."/>
            <person name="Lipzen A."/>
            <person name="Lombard V."/>
            <person name="Magnuson J."/>
            <person name="Maillard F."/>
            <person name="Murat C."/>
            <person name="Nolan M."/>
            <person name="Ohm R.A."/>
            <person name="Pangilinan J."/>
            <person name="Pereira M.F."/>
            <person name="Perotto S."/>
            <person name="Peter M."/>
            <person name="Pfister S."/>
            <person name="Riley R."/>
            <person name="Sitrit Y."/>
            <person name="Stielow J.B."/>
            <person name="Szollosi G."/>
            <person name="Zifcakova L."/>
            <person name="Stursova M."/>
            <person name="Spatafora J.W."/>
            <person name="Tedersoo L."/>
            <person name="Vaario L.M."/>
            <person name="Yamada A."/>
            <person name="Yan M."/>
            <person name="Wang P."/>
            <person name="Xu J."/>
            <person name="Bruns T."/>
            <person name="Baldrian P."/>
            <person name="Vilgalys R."/>
            <person name="Dunand C."/>
            <person name="Henrissat B."/>
            <person name="Grigoriev I.V."/>
            <person name="Hibbett D."/>
            <person name="Nagy L.G."/>
            <person name="Martin F.M."/>
        </authorList>
    </citation>
    <scope>NUCLEOTIDE SEQUENCE</scope>
    <source>
        <strain evidence="2">UP504</strain>
    </source>
</reference>
<sequence>MNHTPAIAGYRLNLYQRNQELLNENEWPNEPPSAKQQPAEHGPRKTPHRTRPPQITKTKPNEDTKRPGAKNPHEPHPLWRPTPIPLPPDSNPVNEDPRMTSCRTRPPRMTKTNEAMKRCNAENPHKPHPLWCSSDPMACTYPHPIPLPLVPKPA</sequence>
<evidence type="ECO:0000313" key="3">
    <source>
        <dbReference type="Proteomes" id="UP000886523"/>
    </source>
</evidence>
<gene>
    <name evidence="2" type="ORF">BS47DRAFT_1361919</name>
</gene>
<dbReference type="AlphaFoldDB" id="A0A9P6AYA7"/>
<evidence type="ECO:0000313" key="2">
    <source>
        <dbReference type="EMBL" id="KAF9514100.1"/>
    </source>
</evidence>
<comment type="caution">
    <text evidence="2">The sequence shown here is derived from an EMBL/GenBank/DDBJ whole genome shotgun (WGS) entry which is preliminary data.</text>
</comment>
<name>A0A9P6AYA7_9AGAM</name>
<proteinExistence type="predicted"/>
<dbReference type="Proteomes" id="UP000886523">
    <property type="component" value="Unassembled WGS sequence"/>
</dbReference>
<evidence type="ECO:0000256" key="1">
    <source>
        <dbReference type="SAM" id="MobiDB-lite"/>
    </source>
</evidence>